<reference evidence="1" key="1">
    <citation type="submission" date="2021-01" db="EMBL/GenBank/DDBJ databases">
        <authorList>
            <person name="Corre E."/>
            <person name="Pelletier E."/>
            <person name="Niang G."/>
            <person name="Scheremetjew M."/>
            <person name="Finn R."/>
            <person name="Kale V."/>
            <person name="Holt S."/>
            <person name="Cochrane G."/>
            <person name="Meng A."/>
            <person name="Brown T."/>
            <person name="Cohen L."/>
        </authorList>
    </citation>
    <scope>NUCLEOTIDE SEQUENCE</scope>
    <source>
        <strain evidence="1">379</strain>
    </source>
</reference>
<organism evidence="1">
    <name type="scientific">Emiliania huxleyi</name>
    <name type="common">Coccolithophore</name>
    <name type="synonym">Pontosphaera huxleyi</name>
    <dbReference type="NCBI Taxonomy" id="2903"/>
    <lineage>
        <taxon>Eukaryota</taxon>
        <taxon>Haptista</taxon>
        <taxon>Haptophyta</taxon>
        <taxon>Prymnesiophyceae</taxon>
        <taxon>Isochrysidales</taxon>
        <taxon>Noelaerhabdaceae</taxon>
        <taxon>Emiliania</taxon>
    </lineage>
</organism>
<dbReference type="EMBL" id="HBIR01014391">
    <property type="protein sequence ID" value="CAE0538882.1"/>
    <property type="molecule type" value="Transcribed_RNA"/>
</dbReference>
<sequence length="250" mass="27011">MLAVLAHATLAFSSHQQAGFTFVTPEGFTDRGYTTWEEAYEDGPGVWPQGWPADVPCIKLFTWDFDGTTEFTDELSTSVSARATEEEKLTDLVPAYERLKAEVGGLSGIVDTYFGGASRIVYMNEGIAAISHAGGQVYIDSASWAPTPGSVWASYLYHVLGDVGMPFPMEKIIGVDDPGPGIAADKATPAMKLADELGVPHSQMMHTDNSFKYDTEFIKAGAYGLYPAPTPVAHIQQPELKFMLAEAQAC</sequence>
<evidence type="ECO:0000313" key="1">
    <source>
        <dbReference type="EMBL" id="CAE0538882.1"/>
    </source>
</evidence>
<dbReference type="AlphaFoldDB" id="A0A6U8VNW2"/>
<accession>A0A6U8VNW2</accession>
<name>A0A6U8VNW2_EMIHU</name>
<protein>
    <submittedName>
        <fullName evidence="1">Uncharacterized protein</fullName>
    </submittedName>
</protein>
<proteinExistence type="predicted"/>
<gene>
    <name evidence="1" type="ORF">EHUX00137_LOCUS10611</name>
</gene>